<dbReference type="PANTHER" id="PTHR48081:SF3">
    <property type="entry name" value="ALPHA_BETA HYDROLASE FOLD-3 DOMAIN-CONTAINING PROTEIN"/>
    <property type="match status" value="1"/>
</dbReference>
<dbReference type="SUPFAM" id="SSF53474">
    <property type="entry name" value="alpha/beta-Hydrolases"/>
    <property type="match status" value="1"/>
</dbReference>
<sequence length="334" mass="36987">MLEKITKVYANHGMPIECDIYTPSEPVPDAPVALFFHAGALSGWGRDCVPPWLAQTCYKQKWPLISASYRLMPQTGTDGLAEDVTAAYDFAQNWDCSDGKKRRVIVVGASAGFFLASYLGRTANPPPLALFSIAGINSFTDPFYSSSVLVTPEPTPYSAVAPALDADSPLVVGRSIPNGHENASIFRPEALLEDGTRDPDFQLPVAEEDTRTEAEKRLWEARALLYRYFIHQNRWPALTAALDGGREWRGWERERKGKWPRTVVVHGSGDAAVPLRVSEELREVMGGQRVEVVVAEGQDHLFERAMFLEEQRPGMDAVREAVAKLVEVVNKGVM</sequence>
<dbReference type="Pfam" id="PF07859">
    <property type="entry name" value="Abhydrolase_3"/>
    <property type="match status" value="1"/>
</dbReference>
<dbReference type="GO" id="GO:0016787">
    <property type="term" value="F:hydrolase activity"/>
    <property type="evidence" value="ECO:0007669"/>
    <property type="project" value="UniProtKB-KW"/>
</dbReference>
<dbReference type="Gene3D" id="3.40.50.1820">
    <property type="entry name" value="alpha/beta hydrolase"/>
    <property type="match status" value="1"/>
</dbReference>
<reference evidence="3 4" key="1">
    <citation type="journal article" date="2016" name="Appl. Microbiol. Biotechnol.">
        <title>Characterization of T-DNA insertion mutants with decreased virulence in the entomopathogenic fungus Beauveria bassiana JEF-007.</title>
        <authorList>
            <person name="Kim S."/>
            <person name="Lee S.J."/>
            <person name="Nai Y.S."/>
            <person name="Yu J.S."/>
            <person name="Lee M.R."/>
            <person name="Yang Y.T."/>
            <person name="Kim J.S."/>
        </authorList>
    </citation>
    <scope>NUCLEOTIDE SEQUENCE [LARGE SCALE GENOMIC DNA]</scope>
    <source>
        <strain evidence="3 4">JEF-007</strain>
    </source>
</reference>
<comment type="caution">
    <text evidence="3">The sequence shown here is derived from an EMBL/GenBank/DDBJ whole genome shotgun (WGS) entry which is preliminary data.</text>
</comment>
<keyword evidence="1" id="KW-0378">Hydrolase</keyword>
<dbReference type="EMBL" id="MRVG01000002">
    <property type="protein sequence ID" value="PMB71533.1"/>
    <property type="molecule type" value="Genomic_DNA"/>
</dbReference>
<dbReference type="OMA" id="VFLYFHP"/>
<dbReference type="InterPro" id="IPR029058">
    <property type="entry name" value="AB_hydrolase_fold"/>
</dbReference>
<dbReference type="InterPro" id="IPR050300">
    <property type="entry name" value="GDXG_lipolytic_enzyme"/>
</dbReference>
<dbReference type="Proteomes" id="UP000235728">
    <property type="component" value="Unassembled WGS sequence"/>
</dbReference>
<proteinExistence type="predicted"/>
<accession>A0A2N6NW84</accession>
<dbReference type="PANTHER" id="PTHR48081">
    <property type="entry name" value="AB HYDROLASE SUPERFAMILY PROTEIN C4A8.06C"/>
    <property type="match status" value="1"/>
</dbReference>
<organism evidence="3 4">
    <name type="scientific">Beauveria bassiana</name>
    <name type="common">White muscardine disease fungus</name>
    <name type="synonym">Tritirachium shiotae</name>
    <dbReference type="NCBI Taxonomy" id="176275"/>
    <lineage>
        <taxon>Eukaryota</taxon>
        <taxon>Fungi</taxon>
        <taxon>Dikarya</taxon>
        <taxon>Ascomycota</taxon>
        <taxon>Pezizomycotina</taxon>
        <taxon>Sordariomycetes</taxon>
        <taxon>Hypocreomycetidae</taxon>
        <taxon>Hypocreales</taxon>
        <taxon>Cordycipitaceae</taxon>
        <taxon>Beauveria</taxon>
    </lineage>
</organism>
<dbReference type="AlphaFoldDB" id="A0A2N6NW84"/>
<protein>
    <recommendedName>
        <fullName evidence="2">Alpha/beta hydrolase fold-3 domain-containing protein</fullName>
    </recommendedName>
</protein>
<gene>
    <name evidence="3" type="ORF">BM221_001623</name>
</gene>
<name>A0A2N6NW84_BEABA</name>
<evidence type="ECO:0000313" key="4">
    <source>
        <dbReference type="Proteomes" id="UP000235728"/>
    </source>
</evidence>
<evidence type="ECO:0000256" key="1">
    <source>
        <dbReference type="ARBA" id="ARBA00022801"/>
    </source>
</evidence>
<evidence type="ECO:0000259" key="2">
    <source>
        <dbReference type="Pfam" id="PF07859"/>
    </source>
</evidence>
<dbReference type="InterPro" id="IPR013094">
    <property type="entry name" value="AB_hydrolase_3"/>
</dbReference>
<feature type="domain" description="Alpha/beta hydrolase fold-3" evidence="2">
    <location>
        <begin position="34"/>
        <end position="119"/>
    </location>
</feature>
<evidence type="ECO:0000313" key="3">
    <source>
        <dbReference type="EMBL" id="PMB71533.1"/>
    </source>
</evidence>